<protein>
    <submittedName>
        <fullName evidence="1">Uncharacterized protein</fullName>
    </submittedName>
</protein>
<comment type="caution">
    <text evidence="1">The sequence shown here is derived from an EMBL/GenBank/DDBJ whole genome shotgun (WGS) entry which is preliminary data.</text>
</comment>
<keyword evidence="2" id="KW-1185">Reference proteome</keyword>
<gene>
    <name evidence="1" type="ORF">QUW60_06265</name>
</gene>
<organism evidence="1 2">
    <name type="scientific">Bacteroides gallinaceum</name>
    <dbReference type="NCBI Taxonomy" id="1462571"/>
    <lineage>
        <taxon>Bacteria</taxon>
        <taxon>Pseudomonadati</taxon>
        <taxon>Bacteroidota</taxon>
        <taxon>Bacteroidia</taxon>
        <taxon>Bacteroidales</taxon>
        <taxon>Bacteroidaceae</taxon>
        <taxon>Bacteroides</taxon>
    </lineage>
</organism>
<dbReference type="EMBL" id="JAUDEN010000008">
    <property type="protein sequence ID" value="MDM8324834.1"/>
    <property type="molecule type" value="Genomic_DNA"/>
</dbReference>
<dbReference type="RefSeq" id="WP_289559225.1">
    <property type="nucleotide sequence ID" value="NZ_JAUDEN010000008.1"/>
</dbReference>
<proteinExistence type="predicted"/>
<reference evidence="2" key="1">
    <citation type="submission" date="2023-07" db="EMBL/GenBank/DDBJ databases">
        <title>Identification and characterization of horizontal gene transfer across gut microbiota members of farm animals based on homology search.</title>
        <authorList>
            <person name="Schwarzerova J."/>
            <person name="Nykrynova M."/>
            <person name="Jureckova K."/>
            <person name="Cejkova D."/>
            <person name="Rychlik I."/>
        </authorList>
    </citation>
    <scope>NUCLEOTIDE SEQUENCE [LARGE SCALE GENOMIC DNA]</scope>
    <source>
        <strain evidence="2">109_WCHN</strain>
    </source>
</reference>
<evidence type="ECO:0000313" key="2">
    <source>
        <dbReference type="Proteomes" id="UP001169458"/>
    </source>
</evidence>
<accession>A0ABT7VEY3</accession>
<name>A0ABT7VEY3_9BACE</name>
<dbReference type="Proteomes" id="UP001169458">
    <property type="component" value="Unassembled WGS sequence"/>
</dbReference>
<sequence length="195" mass="23025">MTTIFLHQNIFSLSYMPVRFVMNRTGLKRIAFTILLPFIAQACDKYETGEYTPLPKIHLGETFRYLCVPENYIQMAYDSLGSAAVLNFYKEEVTDLDYIDYDEQSCTFSFNKGETMTYRISWDYESEKNVVRFLYGQNGMWYRMNSNYANEYILEANDGMAIRTVVYRTNYDSINITVNQFRIEEYTKESESAEQ</sequence>
<evidence type="ECO:0000313" key="1">
    <source>
        <dbReference type="EMBL" id="MDM8324834.1"/>
    </source>
</evidence>